<feature type="coiled-coil region" evidence="1">
    <location>
        <begin position="124"/>
        <end position="151"/>
    </location>
</feature>
<evidence type="ECO:0000313" key="3">
    <source>
        <dbReference type="EMBL" id="KAJ1373881.1"/>
    </source>
</evidence>
<comment type="caution">
    <text evidence="3">The sequence shown here is derived from an EMBL/GenBank/DDBJ whole genome shotgun (WGS) entry which is preliminary data.</text>
</comment>
<reference evidence="3" key="1">
    <citation type="submission" date="2021-06" db="EMBL/GenBank/DDBJ databases">
        <title>Parelaphostrongylus tenuis whole genome reference sequence.</title>
        <authorList>
            <person name="Garwood T.J."/>
            <person name="Larsen P.A."/>
            <person name="Fountain-Jones N.M."/>
            <person name="Garbe J.R."/>
            <person name="Macchietto M.G."/>
            <person name="Kania S.A."/>
            <person name="Gerhold R.W."/>
            <person name="Richards J.E."/>
            <person name="Wolf T.M."/>
        </authorList>
    </citation>
    <scope>NUCLEOTIDE SEQUENCE</scope>
    <source>
        <strain evidence="3">MNPRO001-30</strain>
        <tissue evidence="3">Meninges</tissue>
    </source>
</reference>
<feature type="region of interest" description="Disordered" evidence="2">
    <location>
        <begin position="207"/>
        <end position="231"/>
    </location>
</feature>
<feature type="compositionally biased region" description="Basic residues" evidence="2">
    <location>
        <begin position="220"/>
        <end position="231"/>
    </location>
</feature>
<name>A0AAD5WL70_PARTN</name>
<sequence length="231" mass="25974">MDNAGGLTKKQITACLRPFAGLLGERSISDYLFDSIATEIFATILHQKSEELASETETNGDIHGESTAGIEFDYRAIGQMLFDIGKRPETISKRRKKLYGLVKKFDVAAKGGDPYYFKPPVPKMVLTRKDYEEAEIKLKKIQEETVRDRERMKLEKKRRKSIDTGSCKKARIDCDSANENESLETLSPSVNAVKTLKKKRKTLEISGIRSGVNKGSKIQSKARKRKSAPVK</sequence>
<evidence type="ECO:0000313" key="4">
    <source>
        <dbReference type="Proteomes" id="UP001196413"/>
    </source>
</evidence>
<organism evidence="3 4">
    <name type="scientific">Parelaphostrongylus tenuis</name>
    <name type="common">Meningeal worm</name>
    <dbReference type="NCBI Taxonomy" id="148309"/>
    <lineage>
        <taxon>Eukaryota</taxon>
        <taxon>Metazoa</taxon>
        <taxon>Ecdysozoa</taxon>
        <taxon>Nematoda</taxon>
        <taxon>Chromadorea</taxon>
        <taxon>Rhabditida</taxon>
        <taxon>Rhabditina</taxon>
        <taxon>Rhabditomorpha</taxon>
        <taxon>Strongyloidea</taxon>
        <taxon>Metastrongylidae</taxon>
        <taxon>Parelaphostrongylus</taxon>
    </lineage>
</organism>
<dbReference type="Proteomes" id="UP001196413">
    <property type="component" value="Unassembled WGS sequence"/>
</dbReference>
<keyword evidence="4" id="KW-1185">Reference proteome</keyword>
<keyword evidence="1" id="KW-0175">Coiled coil</keyword>
<evidence type="ECO:0000256" key="1">
    <source>
        <dbReference type="SAM" id="Coils"/>
    </source>
</evidence>
<proteinExistence type="predicted"/>
<dbReference type="EMBL" id="JAHQIW010007361">
    <property type="protein sequence ID" value="KAJ1373881.1"/>
    <property type="molecule type" value="Genomic_DNA"/>
</dbReference>
<protein>
    <submittedName>
        <fullName evidence="3">Uncharacterized protein</fullName>
    </submittedName>
</protein>
<evidence type="ECO:0000256" key="2">
    <source>
        <dbReference type="SAM" id="MobiDB-lite"/>
    </source>
</evidence>
<accession>A0AAD5WL70</accession>
<gene>
    <name evidence="3" type="ORF">KIN20_036411</name>
</gene>
<dbReference type="AlphaFoldDB" id="A0AAD5WL70"/>